<evidence type="ECO:0000256" key="1">
    <source>
        <dbReference type="ARBA" id="ARBA00004162"/>
    </source>
</evidence>
<evidence type="ECO:0000256" key="3">
    <source>
        <dbReference type="ARBA" id="ARBA00022475"/>
    </source>
</evidence>
<dbReference type="Pfam" id="PF07714">
    <property type="entry name" value="PK_Tyr_Ser-Thr"/>
    <property type="match status" value="1"/>
</dbReference>
<dbReference type="SUPFAM" id="SSF56112">
    <property type="entry name" value="Protein kinase-like (PK-like)"/>
    <property type="match status" value="1"/>
</dbReference>
<dbReference type="Proteomes" id="UP001652623">
    <property type="component" value="Chromosome 11"/>
</dbReference>
<reference evidence="19" key="1">
    <citation type="submission" date="2025-04" db="UniProtKB">
        <authorList>
            <consortium name="RefSeq"/>
        </authorList>
    </citation>
    <scope>IDENTIFICATION</scope>
    <source>
        <tissue evidence="19">In vitro plantlets</tissue>
        <tissue evidence="20">Seedling</tissue>
    </source>
</reference>
<dbReference type="InterPro" id="IPR000719">
    <property type="entry name" value="Prot_kinase_dom"/>
</dbReference>
<keyword evidence="4" id="KW-0723">Serine/threonine-protein kinase</keyword>
<keyword evidence="6 16" id="KW-0812">Transmembrane</keyword>
<feature type="binding site" evidence="14">
    <location>
        <position position="114"/>
    </location>
    <ligand>
        <name>ATP</name>
        <dbReference type="ChEBI" id="CHEBI:30616"/>
    </ligand>
</feature>
<dbReference type="InParanoid" id="A0A6P4AU15"/>
<dbReference type="GO" id="GO:0004674">
    <property type="term" value="F:protein serine/threonine kinase activity"/>
    <property type="evidence" value="ECO:0007669"/>
    <property type="project" value="UniProtKB-KW"/>
</dbReference>
<evidence type="ECO:0000256" key="6">
    <source>
        <dbReference type="ARBA" id="ARBA00022692"/>
    </source>
</evidence>
<evidence type="ECO:0000256" key="10">
    <source>
        <dbReference type="ARBA" id="ARBA00022989"/>
    </source>
</evidence>
<dbReference type="FunFam" id="1.10.510.10:FF:000430">
    <property type="entry name" value="Protein kinase superfamily protein"/>
    <property type="match status" value="1"/>
</dbReference>
<comment type="catalytic activity">
    <reaction evidence="12">
        <text>L-threonyl-[protein] + ATP = O-phospho-L-threonyl-[protein] + ADP + H(+)</text>
        <dbReference type="Rhea" id="RHEA:46608"/>
        <dbReference type="Rhea" id="RHEA-COMP:11060"/>
        <dbReference type="Rhea" id="RHEA-COMP:11605"/>
        <dbReference type="ChEBI" id="CHEBI:15378"/>
        <dbReference type="ChEBI" id="CHEBI:30013"/>
        <dbReference type="ChEBI" id="CHEBI:30616"/>
        <dbReference type="ChEBI" id="CHEBI:61977"/>
        <dbReference type="ChEBI" id="CHEBI:456216"/>
        <dbReference type="EC" id="2.7.11.1"/>
    </reaction>
</comment>
<evidence type="ECO:0000256" key="15">
    <source>
        <dbReference type="SAM" id="MobiDB-lite"/>
    </source>
</evidence>
<evidence type="ECO:0000313" key="20">
    <source>
        <dbReference type="RefSeq" id="XP_048321399.1"/>
    </source>
</evidence>
<organism evidence="18 19">
    <name type="scientific">Ziziphus jujuba</name>
    <name type="common">Chinese jujube</name>
    <name type="synonym">Ziziphus sativa</name>
    <dbReference type="NCBI Taxonomy" id="326968"/>
    <lineage>
        <taxon>Eukaryota</taxon>
        <taxon>Viridiplantae</taxon>
        <taxon>Streptophyta</taxon>
        <taxon>Embryophyta</taxon>
        <taxon>Tracheophyta</taxon>
        <taxon>Spermatophyta</taxon>
        <taxon>Magnoliopsida</taxon>
        <taxon>eudicotyledons</taxon>
        <taxon>Gunneridae</taxon>
        <taxon>Pentapetalae</taxon>
        <taxon>rosids</taxon>
        <taxon>fabids</taxon>
        <taxon>Rosales</taxon>
        <taxon>Rhamnaceae</taxon>
        <taxon>Paliureae</taxon>
        <taxon>Ziziphus</taxon>
    </lineage>
</organism>
<keyword evidence="11 16" id="KW-0472">Membrane</keyword>
<evidence type="ECO:0000256" key="5">
    <source>
        <dbReference type="ARBA" id="ARBA00022679"/>
    </source>
</evidence>
<evidence type="ECO:0000256" key="13">
    <source>
        <dbReference type="ARBA" id="ARBA00048679"/>
    </source>
</evidence>
<keyword evidence="18" id="KW-1185">Reference proteome</keyword>
<name>A0A6P4AU15_ZIZJJ</name>
<dbReference type="Gene3D" id="1.10.510.10">
    <property type="entry name" value="Transferase(Phosphotransferase) domain 1"/>
    <property type="match status" value="1"/>
</dbReference>
<evidence type="ECO:0000259" key="17">
    <source>
        <dbReference type="PROSITE" id="PS50011"/>
    </source>
</evidence>
<dbReference type="RefSeq" id="XP_048321399.1">
    <property type="nucleotide sequence ID" value="XM_048465442.2"/>
</dbReference>
<evidence type="ECO:0000256" key="9">
    <source>
        <dbReference type="ARBA" id="ARBA00022840"/>
    </source>
</evidence>
<dbReference type="GO" id="GO:0005886">
    <property type="term" value="C:plasma membrane"/>
    <property type="evidence" value="ECO:0007669"/>
    <property type="project" value="UniProtKB-SubCell"/>
</dbReference>
<comment type="subcellular location">
    <subcellularLocation>
        <location evidence="1">Cell membrane</location>
        <topology evidence="1">Single-pass membrane protein</topology>
    </subcellularLocation>
</comment>
<feature type="region of interest" description="Disordered" evidence="15">
    <location>
        <begin position="39"/>
        <end position="67"/>
    </location>
</feature>
<proteinExistence type="predicted"/>
<feature type="transmembrane region" description="Helical" evidence="16">
    <location>
        <begin position="6"/>
        <end position="30"/>
    </location>
</feature>
<dbReference type="RefSeq" id="XP_015892673.1">
    <property type="nucleotide sequence ID" value="XM_016037187.2"/>
</dbReference>
<evidence type="ECO:0000256" key="12">
    <source>
        <dbReference type="ARBA" id="ARBA00047899"/>
    </source>
</evidence>
<accession>A0A6P4AU15</accession>
<evidence type="ECO:0000256" key="4">
    <source>
        <dbReference type="ARBA" id="ARBA00022527"/>
    </source>
</evidence>
<keyword evidence="7 14" id="KW-0547">Nucleotide-binding</keyword>
<dbReference type="InterPro" id="IPR011009">
    <property type="entry name" value="Kinase-like_dom_sf"/>
</dbReference>
<evidence type="ECO:0000313" key="18">
    <source>
        <dbReference type="Proteomes" id="UP001652623"/>
    </source>
</evidence>
<dbReference type="Gene3D" id="3.30.200.20">
    <property type="entry name" value="Phosphorylase Kinase, domain 1"/>
    <property type="match status" value="1"/>
</dbReference>
<evidence type="ECO:0000256" key="8">
    <source>
        <dbReference type="ARBA" id="ARBA00022777"/>
    </source>
</evidence>
<dbReference type="AlphaFoldDB" id="A0A6P4AU15"/>
<dbReference type="InterPro" id="IPR017441">
    <property type="entry name" value="Protein_kinase_ATP_BS"/>
</dbReference>
<comment type="catalytic activity">
    <reaction evidence="13">
        <text>L-seryl-[protein] + ATP = O-phospho-L-seryl-[protein] + ADP + H(+)</text>
        <dbReference type="Rhea" id="RHEA:17989"/>
        <dbReference type="Rhea" id="RHEA-COMP:9863"/>
        <dbReference type="Rhea" id="RHEA-COMP:11604"/>
        <dbReference type="ChEBI" id="CHEBI:15378"/>
        <dbReference type="ChEBI" id="CHEBI:29999"/>
        <dbReference type="ChEBI" id="CHEBI:30616"/>
        <dbReference type="ChEBI" id="CHEBI:83421"/>
        <dbReference type="ChEBI" id="CHEBI:456216"/>
        <dbReference type="EC" id="2.7.11.1"/>
    </reaction>
</comment>
<keyword evidence="9 14" id="KW-0067">ATP-binding</keyword>
<dbReference type="GeneID" id="107426891"/>
<sequence>MSKPSATIVVGGAAGAIAFIAVVIGIVWFCKFHSKKFSNKNSETGSSDPSALVEWNRGGTSSGTAPHPMAVRQFTLEELGQATKHFNESNLIGYGSFGTVYQGLLRDGTVVAIKRRAGPPQQEFVSEVSFLWEIQHRNLVTLLGYCQESESQILVYEYLPNGSVCNHLYGPSTKLEFKKRLTIALGAARGLCHLHGLKPPIVHKNFKTANVLVDENFIARIADAGVSRLLEKIEEAGPSDRSSVNVFQDPEVGSSGTASDVYSFGVFLLELITGREALHNDNLGSNESLIQWVETQLSMNDFVDHRLDGSFTAEGMRDLIRLTLQCMSFPGRRRPKMEMVVRELERIQEREMALTTIMGESTATITPGSLLFS</sequence>
<keyword evidence="5" id="KW-0808">Transferase</keyword>
<evidence type="ECO:0000256" key="11">
    <source>
        <dbReference type="ARBA" id="ARBA00023136"/>
    </source>
</evidence>
<dbReference type="KEGG" id="zju:107426891"/>
<dbReference type="FunFam" id="3.30.200.20:FF:000039">
    <property type="entry name" value="receptor-like protein kinase FERONIA"/>
    <property type="match status" value="1"/>
</dbReference>
<keyword evidence="8" id="KW-0418">Kinase</keyword>
<evidence type="ECO:0000256" key="14">
    <source>
        <dbReference type="PROSITE-ProRule" id="PRU10141"/>
    </source>
</evidence>
<evidence type="ECO:0000256" key="2">
    <source>
        <dbReference type="ARBA" id="ARBA00012513"/>
    </source>
</evidence>
<protein>
    <recommendedName>
        <fullName evidence="2">non-specific serine/threonine protein kinase</fullName>
        <ecNumber evidence="2">2.7.11.1</ecNumber>
    </recommendedName>
</protein>
<dbReference type="PROSITE" id="PS00107">
    <property type="entry name" value="PROTEIN_KINASE_ATP"/>
    <property type="match status" value="1"/>
</dbReference>
<keyword evidence="10 16" id="KW-1133">Transmembrane helix</keyword>
<evidence type="ECO:0000256" key="16">
    <source>
        <dbReference type="SAM" id="Phobius"/>
    </source>
</evidence>
<dbReference type="GO" id="GO:0005524">
    <property type="term" value="F:ATP binding"/>
    <property type="evidence" value="ECO:0007669"/>
    <property type="project" value="UniProtKB-UniRule"/>
</dbReference>
<evidence type="ECO:0000313" key="19">
    <source>
        <dbReference type="RefSeq" id="XP_015892673.1"/>
    </source>
</evidence>
<dbReference type="PANTHER" id="PTHR47982">
    <property type="entry name" value="PROLINE-RICH RECEPTOR-LIKE PROTEIN KINASE PERK4"/>
    <property type="match status" value="1"/>
</dbReference>
<feature type="domain" description="Protein kinase" evidence="17">
    <location>
        <begin position="86"/>
        <end position="347"/>
    </location>
</feature>
<keyword evidence="3" id="KW-1003">Cell membrane</keyword>
<gene>
    <name evidence="19 20" type="primary">LOC107426891</name>
</gene>
<evidence type="ECO:0000256" key="7">
    <source>
        <dbReference type="ARBA" id="ARBA00022741"/>
    </source>
</evidence>
<dbReference type="InterPro" id="IPR001245">
    <property type="entry name" value="Ser-Thr/Tyr_kinase_cat_dom"/>
</dbReference>
<dbReference type="PROSITE" id="PS50011">
    <property type="entry name" value="PROTEIN_KINASE_DOM"/>
    <property type="match status" value="1"/>
</dbReference>
<dbReference type="EC" id="2.7.11.1" evidence="2"/>
<dbReference type="InterPro" id="IPR047117">
    <property type="entry name" value="PERK1-13-like"/>
</dbReference>
<dbReference type="PANTHER" id="PTHR47982:SF54">
    <property type="entry name" value="PROTEIN KINASE SUPERFAMILY PROTEIN"/>
    <property type="match status" value="1"/>
</dbReference>